<dbReference type="InterPro" id="IPR036013">
    <property type="entry name" value="Band_7/SPFH_dom_sf"/>
</dbReference>
<dbReference type="SMART" id="SM00244">
    <property type="entry name" value="PHB"/>
    <property type="match status" value="1"/>
</dbReference>
<dbReference type="InterPro" id="IPR050710">
    <property type="entry name" value="Band7/mec-2_domain"/>
</dbReference>
<dbReference type="Pfam" id="PF01145">
    <property type="entry name" value="Band_7"/>
    <property type="match status" value="1"/>
</dbReference>
<dbReference type="PANTHER" id="PTHR43327">
    <property type="entry name" value="STOMATIN-LIKE PROTEIN 2, MITOCHONDRIAL"/>
    <property type="match status" value="1"/>
</dbReference>
<feature type="compositionally biased region" description="Gly residues" evidence="6">
    <location>
        <begin position="24"/>
        <end position="47"/>
    </location>
</feature>
<keyword evidence="9" id="KW-0645">Protease</keyword>
<comment type="caution">
    <text evidence="9">The sequence shown here is derived from an EMBL/GenBank/DDBJ whole genome shotgun (WGS) entry which is preliminary data.</text>
</comment>
<dbReference type="CDD" id="cd03404">
    <property type="entry name" value="SPFH_HflK"/>
    <property type="match status" value="1"/>
</dbReference>
<keyword evidence="3 7" id="KW-0812">Transmembrane</keyword>
<sequence>MATRLWWRGLGSVFNNDNSNGPWGNRGGGSGGSGGDGGKGGGGGGDGPRNPWNVPPPGKRPGQGGPTALDELLKRAKGGMPKTPGGKSFVPLALLLLVAAWLFLTSVHRIGPQERGVILLLGNYAGTLNPGIGFTAPWPIATLTKIDVEEIRTEDIPAGTGSTENLMLTGDQNIIDLQYSVRWNIRDPERYLFQLAEPNDTVRETAESAMRAVVATVTLDEAIGAGRGDVEQRVQRLAQQMLDEYRSGVSIQGVAIKQADPPTAVLDAFKSVSAAQQTAQTYLNEARAYSQQVTARAQGEAARFDKVYAEYVQAPEVTRRRMYYETMEKVLSKVDKTIVETDNVTPYLPLDQIRRRQQAAPQPAPSTPTEAGR</sequence>
<evidence type="ECO:0000256" key="2">
    <source>
        <dbReference type="ARBA" id="ARBA00006971"/>
    </source>
</evidence>
<dbReference type="SUPFAM" id="SSF117892">
    <property type="entry name" value="Band 7/SPFH domain"/>
    <property type="match status" value="1"/>
</dbReference>
<comment type="similarity">
    <text evidence="2">Belongs to the band 7/mec-2 family. HflK subfamily.</text>
</comment>
<evidence type="ECO:0000259" key="8">
    <source>
        <dbReference type="SMART" id="SM00244"/>
    </source>
</evidence>
<dbReference type="EMBL" id="QWLV01000002">
    <property type="protein sequence ID" value="RHW17993.1"/>
    <property type="molecule type" value="Genomic_DNA"/>
</dbReference>
<name>A0A396RUB4_9SPHN</name>
<proteinExistence type="inferred from homology"/>
<evidence type="ECO:0000256" key="6">
    <source>
        <dbReference type="SAM" id="MobiDB-lite"/>
    </source>
</evidence>
<dbReference type="RefSeq" id="WP_118863184.1">
    <property type="nucleotide sequence ID" value="NZ_QWLV01000002.1"/>
</dbReference>
<feature type="transmembrane region" description="Helical" evidence="7">
    <location>
        <begin position="89"/>
        <end position="107"/>
    </location>
</feature>
<evidence type="ECO:0000256" key="1">
    <source>
        <dbReference type="ARBA" id="ARBA00004167"/>
    </source>
</evidence>
<reference evidence="9 10" key="1">
    <citation type="submission" date="2018-08" db="EMBL/GenBank/DDBJ databases">
        <title>The multiple taxonomic identification of Sphingomonas gilva.</title>
        <authorList>
            <person name="Zhu D."/>
            <person name="Zheng S."/>
        </authorList>
    </citation>
    <scope>NUCLEOTIDE SEQUENCE [LARGE SCALE GENOMIC DNA]</scope>
    <source>
        <strain evidence="9 10">ZDH117</strain>
    </source>
</reference>
<protein>
    <submittedName>
        <fullName evidence="9">Protease modulator HflK</fullName>
    </submittedName>
</protein>
<evidence type="ECO:0000256" key="4">
    <source>
        <dbReference type="ARBA" id="ARBA00022989"/>
    </source>
</evidence>
<keyword evidence="9" id="KW-0378">Hydrolase</keyword>
<dbReference type="GO" id="GO:0016020">
    <property type="term" value="C:membrane"/>
    <property type="evidence" value="ECO:0007669"/>
    <property type="project" value="UniProtKB-SubCell"/>
</dbReference>
<keyword evidence="4 7" id="KW-1133">Transmembrane helix</keyword>
<dbReference type="OrthoDB" id="9779595at2"/>
<dbReference type="GO" id="GO:0008233">
    <property type="term" value="F:peptidase activity"/>
    <property type="evidence" value="ECO:0007669"/>
    <property type="project" value="UniProtKB-KW"/>
</dbReference>
<feature type="region of interest" description="Disordered" evidence="6">
    <location>
        <begin position="16"/>
        <end position="69"/>
    </location>
</feature>
<keyword evidence="5 7" id="KW-0472">Membrane</keyword>
<feature type="region of interest" description="Disordered" evidence="6">
    <location>
        <begin position="349"/>
        <end position="373"/>
    </location>
</feature>
<dbReference type="InterPro" id="IPR001107">
    <property type="entry name" value="Band_7"/>
</dbReference>
<evidence type="ECO:0000256" key="5">
    <source>
        <dbReference type="ARBA" id="ARBA00023136"/>
    </source>
</evidence>
<dbReference type="PANTHER" id="PTHR43327:SF2">
    <property type="entry name" value="MODULATOR OF FTSH PROTEASE HFLK"/>
    <property type="match status" value="1"/>
</dbReference>
<dbReference type="Gene3D" id="3.30.479.30">
    <property type="entry name" value="Band 7 domain"/>
    <property type="match status" value="1"/>
</dbReference>
<evidence type="ECO:0000256" key="3">
    <source>
        <dbReference type="ARBA" id="ARBA00022692"/>
    </source>
</evidence>
<accession>A0A396RUB4</accession>
<comment type="subcellular location">
    <subcellularLocation>
        <location evidence="1">Membrane</location>
        <topology evidence="1">Single-pass membrane protein</topology>
    </subcellularLocation>
</comment>
<dbReference type="Proteomes" id="UP000266693">
    <property type="component" value="Unassembled WGS sequence"/>
</dbReference>
<keyword evidence="10" id="KW-1185">Reference proteome</keyword>
<dbReference type="InterPro" id="IPR010201">
    <property type="entry name" value="HflK"/>
</dbReference>
<feature type="domain" description="Band 7" evidence="8">
    <location>
        <begin position="105"/>
        <end position="273"/>
    </location>
</feature>
<dbReference type="AlphaFoldDB" id="A0A396RUB4"/>
<gene>
    <name evidence="9" type="ORF">D1610_05695</name>
</gene>
<evidence type="ECO:0000313" key="10">
    <source>
        <dbReference type="Proteomes" id="UP000266693"/>
    </source>
</evidence>
<evidence type="ECO:0000313" key="9">
    <source>
        <dbReference type="EMBL" id="RHW17993.1"/>
    </source>
</evidence>
<organism evidence="9 10">
    <name type="scientific">Sphingomonas gilva</name>
    <dbReference type="NCBI Taxonomy" id="2305907"/>
    <lineage>
        <taxon>Bacteria</taxon>
        <taxon>Pseudomonadati</taxon>
        <taxon>Pseudomonadota</taxon>
        <taxon>Alphaproteobacteria</taxon>
        <taxon>Sphingomonadales</taxon>
        <taxon>Sphingomonadaceae</taxon>
        <taxon>Sphingomonas</taxon>
    </lineage>
</organism>
<evidence type="ECO:0000256" key="7">
    <source>
        <dbReference type="SAM" id="Phobius"/>
    </source>
</evidence>
<dbReference type="GO" id="GO:0006508">
    <property type="term" value="P:proteolysis"/>
    <property type="evidence" value="ECO:0007669"/>
    <property type="project" value="UniProtKB-KW"/>
</dbReference>